<protein>
    <submittedName>
        <fullName evidence="1">Class I SAM-dependent methyltransferase</fullName>
    </submittedName>
</protein>
<reference evidence="1 2" key="1">
    <citation type="journal article" date="2024" name="Proc. Natl. Acad. Sci. U.S.A.">
        <title>The evolutionary genomics of adaptation to stress in wild rhizobium bacteria.</title>
        <authorList>
            <person name="Kehlet-Delgado H."/>
            <person name="Montoya A.P."/>
            <person name="Jensen K.T."/>
            <person name="Wendlandt C.E."/>
            <person name="Dexheimer C."/>
            <person name="Roberts M."/>
            <person name="Torres Martinez L."/>
            <person name="Friesen M.L."/>
            <person name="Griffitts J.S."/>
            <person name="Porter S.S."/>
        </authorList>
    </citation>
    <scope>NUCLEOTIDE SEQUENCE [LARGE SCALE GENOMIC DNA]</scope>
    <source>
        <strain evidence="1 2">M0468</strain>
    </source>
</reference>
<evidence type="ECO:0000313" key="2">
    <source>
        <dbReference type="Proteomes" id="UP001480082"/>
    </source>
</evidence>
<name>A0ACC6T5T6_9HYPH</name>
<organism evidence="1 2">
    <name type="scientific">Mesorhizobium australicum</name>
    <dbReference type="NCBI Taxonomy" id="536018"/>
    <lineage>
        <taxon>Bacteria</taxon>
        <taxon>Pseudomonadati</taxon>
        <taxon>Pseudomonadota</taxon>
        <taxon>Alphaproteobacteria</taxon>
        <taxon>Hyphomicrobiales</taxon>
        <taxon>Phyllobacteriaceae</taxon>
        <taxon>Mesorhizobium</taxon>
    </lineage>
</organism>
<dbReference type="EMBL" id="JAMYRI010000020">
    <property type="protein sequence ID" value="MER9287324.1"/>
    <property type="molecule type" value="Genomic_DNA"/>
</dbReference>
<keyword evidence="1" id="KW-0489">Methyltransferase</keyword>
<evidence type="ECO:0000313" key="1">
    <source>
        <dbReference type="EMBL" id="MER9287324.1"/>
    </source>
</evidence>
<comment type="caution">
    <text evidence="1">The sequence shown here is derived from an EMBL/GenBank/DDBJ whole genome shotgun (WGS) entry which is preliminary data.</text>
</comment>
<dbReference type="Proteomes" id="UP001480082">
    <property type="component" value="Unassembled WGS sequence"/>
</dbReference>
<sequence length="227" mass="25245">MSTTELPASPEFQANHAELMDGVYRWQRHIYDLTRKYYLLGRDRLIEGLDVPPGGTVLELGCGTGRNIILAARAYPEGRFFGLDISAEMLETAGAAVARDGLSDRVALARGDATDFNAKALFGQGSFDRIFVSYSLSMIPGWEKTVSAALAALAPMGSLHLVDFGQQEGLPGWFRTLLRGWLKKFHVAPRSTLREVLESESRRTGATFRFRTLYRGYAWLAVIKPRL</sequence>
<keyword evidence="1" id="KW-0808">Transferase</keyword>
<accession>A0ACC6T5T6</accession>
<keyword evidence="2" id="KW-1185">Reference proteome</keyword>
<gene>
    <name evidence="1" type="ORF">NKI81_25815</name>
</gene>
<proteinExistence type="predicted"/>